<feature type="chain" id="PRO_5047525268" evidence="2">
    <location>
        <begin position="22"/>
        <end position="119"/>
    </location>
</feature>
<name>A0ABS0PF38_9BRAD</name>
<evidence type="ECO:0000256" key="1">
    <source>
        <dbReference type="SAM" id="MobiDB-lite"/>
    </source>
</evidence>
<accession>A0ABS0PF38</accession>
<feature type="region of interest" description="Disordered" evidence="1">
    <location>
        <begin position="44"/>
        <end position="72"/>
    </location>
</feature>
<evidence type="ECO:0000256" key="2">
    <source>
        <dbReference type="SAM" id="SignalP"/>
    </source>
</evidence>
<reference evidence="3 4" key="1">
    <citation type="submission" date="2020-07" db="EMBL/GenBank/DDBJ databases">
        <title>Bradyrhizobium diversity isolated from nodules of indigenous legumes of Western Australia.</title>
        <authorList>
            <person name="Klepa M.S."/>
        </authorList>
    </citation>
    <scope>NUCLEOTIDE SEQUENCE [LARGE SCALE GENOMIC DNA]</scope>
    <source>
        <strain evidence="3 4">CNPSo 4019</strain>
    </source>
</reference>
<sequence length="119" mass="13305">MRKALLRIPQRCLTVTSFAAAAEIVVKMLNKGSDGGKMVFEPTLVKSNPATPSNSLPPRSDTMPQADDRLIDRPERLLDGTLREEPMAEHVEAELADRRHVAPQASCQKNRPLFLQRFL</sequence>
<comment type="caution">
    <text evidence="3">The sequence shown here is derived from an EMBL/GenBank/DDBJ whole genome shotgun (WGS) entry which is preliminary data.</text>
</comment>
<evidence type="ECO:0000313" key="4">
    <source>
        <dbReference type="Proteomes" id="UP001194539"/>
    </source>
</evidence>
<keyword evidence="2" id="KW-0732">Signal</keyword>
<keyword evidence="4" id="KW-1185">Reference proteome</keyword>
<feature type="compositionally biased region" description="Polar residues" evidence="1">
    <location>
        <begin position="45"/>
        <end position="57"/>
    </location>
</feature>
<evidence type="ECO:0000313" key="3">
    <source>
        <dbReference type="EMBL" id="MBH5391925.1"/>
    </source>
</evidence>
<proteinExistence type="predicted"/>
<dbReference type="Proteomes" id="UP001194539">
    <property type="component" value="Unassembled WGS sequence"/>
</dbReference>
<protein>
    <submittedName>
        <fullName evidence="3">Uncharacterized protein</fullName>
    </submittedName>
</protein>
<dbReference type="EMBL" id="JACEGD010000062">
    <property type="protein sequence ID" value="MBH5391925.1"/>
    <property type="molecule type" value="Genomic_DNA"/>
</dbReference>
<feature type="signal peptide" evidence="2">
    <location>
        <begin position="1"/>
        <end position="21"/>
    </location>
</feature>
<gene>
    <name evidence="3" type="ORF">H1B27_37550</name>
</gene>
<organism evidence="3 4">
    <name type="scientific">Bradyrhizobium diversitatis</name>
    <dbReference type="NCBI Taxonomy" id="2755406"/>
    <lineage>
        <taxon>Bacteria</taxon>
        <taxon>Pseudomonadati</taxon>
        <taxon>Pseudomonadota</taxon>
        <taxon>Alphaproteobacteria</taxon>
        <taxon>Hyphomicrobiales</taxon>
        <taxon>Nitrobacteraceae</taxon>
        <taxon>Bradyrhizobium</taxon>
    </lineage>
</organism>
<dbReference type="RefSeq" id="WP_197969506.1">
    <property type="nucleotide sequence ID" value="NZ_JACEGD010000062.1"/>
</dbReference>